<evidence type="ECO:0000256" key="6">
    <source>
        <dbReference type="ARBA" id="ARBA00023235"/>
    </source>
</evidence>
<dbReference type="GO" id="GO:0003677">
    <property type="term" value="F:DNA binding"/>
    <property type="evidence" value="ECO:0007669"/>
    <property type="project" value="UniProtKB-KW"/>
</dbReference>
<sequence length="337" mass="37317">MGRTRLRRSDLRGPGIRRIRRGRGFSYATPEGSPVTDPELLDRIKGLVIPPAWRNVWICPYPNGHVQAVGTDDAGRRQYLYHEQWRRDRDEEKHDRVLAMARRLPSWRASVEDDLAGSGLTRTRVLAAALRMLDRGIFRTGGEEYAEENGTHGVATLLRSHASVRGDECRFCYVAKGGLDREVAIRDAALASVVKSLLRSKSGSDRLLVYREGRTWHEVHAADVNERFKELAGDDCTAKDLRTWNATVLAAAAFAAAEAPASKAAAKRAESGVMKEVSKALGNTPAVCRTSYVDPRLVEAYRDERTISSALKRAGKLDGDDARAVLEKATARLLNRA</sequence>
<dbReference type="InterPro" id="IPR011010">
    <property type="entry name" value="DNA_brk_join_enz"/>
</dbReference>
<evidence type="ECO:0000259" key="8">
    <source>
        <dbReference type="Pfam" id="PF21338"/>
    </source>
</evidence>
<dbReference type="PRINTS" id="PR00416">
    <property type="entry name" value="EUTPISMRASEI"/>
</dbReference>
<dbReference type="InterPro" id="IPR035447">
    <property type="entry name" value="DNA_topo_I_N_sf"/>
</dbReference>
<evidence type="ECO:0000256" key="1">
    <source>
        <dbReference type="ARBA" id="ARBA00000213"/>
    </source>
</evidence>
<dbReference type="InterPro" id="IPR013500">
    <property type="entry name" value="TopoI_cat_euk"/>
</dbReference>
<dbReference type="GO" id="GO:0006265">
    <property type="term" value="P:DNA topological change"/>
    <property type="evidence" value="ECO:0007669"/>
    <property type="project" value="InterPro"/>
</dbReference>
<comment type="similarity">
    <text evidence="2">Belongs to the type IB topoisomerase family.</text>
</comment>
<dbReference type="SUPFAM" id="SSF55869">
    <property type="entry name" value="DNA topoisomerase I domain"/>
    <property type="match status" value="1"/>
</dbReference>
<dbReference type="Gene3D" id="3.90.15.10">
    <property type="entry name" value="Topoisomerase I, Chain A, domain 3"/>
    <property type="match status" value="1"/>
</dbReference>
<dbReference type="SUPFAM" id="SSF56349">
    <property type="entry name" value="DNA breaking-rejoining enzymes"/>
    <property type="match status" value="1"/>
</dbReference>
<dbReference type="OrthoDB" id="9778962at2"/>
<dbReference type="GO" id="GO:0003917">
    <property type="term" value="F:DNA topoisomerase type I (single strand cut, ATP-independent) activity"/>
    <property type="evidence" value="ECO:0007669"/>
    <property type="project" value="UniProtKB-EC"/>
</dbReference>
<evidence type="ECO:0000259" key="7">
    <source>
        <dbReference type="Pfam" id="PF01028"/>
    </source>
</evidence>
<evidence type="ECO:0000256" key="5">
    <source>
        <dbReference type="ARBA" id="ARBA00023125"/>
    </source>
</evidence>
<dbReference type="Proteomes" id="UP000198878">
    <property type="component" value="Unassembled WGS sequence"/>
</dbReference>
<organism evidence="9 10">
    <name type="scientific">Amycolatopsis pretoriensis</name>
    <dbReference type="NCBI Taxonomy" id="218821"/>
    <lineage>
        <taxon>Bacteria</taxon>
        <taxon>Bacillati</taxon>
        <taxon>Actinomycetota</taxon>
        <taxon>Actinomycetes</taxon>
        <taxon>Pseudonocardiales</taxon>
        <taxon>Pseudonocardiaceae</taxon>
        <taxon>Amycolatopsis</taxon>
    </lineage>
</organism>
<gene>
    <name evidence="9" type="ORF">SAMN05421837_101664</name>
</gene>
<dbReference type="Gene3D" id="3.30.66.10">
    <property type="entry name" value="DNA topoisomerase I domain"/>
    <property type="match status" value="1"/>
</dbReference>
<dbReference type="Pfam" id="PF01028">
    <property type="entry name" value="Topoisom_I"/>
    <property type="match status" value="1"/>
</dbReference>
<dbReference type="EC" id="5.6.2.1" evidence="3"/>
<dbReference type="Pfam" id="PF21338">
    <property type="entry name" value="Top1B_N_bact"/>
    <property type="match status" value="1"/>
</dbReference>
<dbReference type="PROSITE" id="PS52038">
    <property type="entry name" value="TOPO_IB_2"/>
    <property type="match status" value="1"/>
</dbReference>
<proteinExistence type="inferred from homology"/>
<dbReference type="AlphaFoldDB" id="A0A1H5Q4H7"/>
<evidence type="ECO:0000256" key="2">
    <source>
        <dbReference type="ARBA" id="ARBA00006645"/>
    </source>
</evidence>
<dbReference type="STRING" id="218821.SAMN05421837_101664"/>
<dbReference type="InterPro" id="IPR001631">
    <property type="entry name" value="TopoI"/>
</dbReference>
<feature type="domain" description="DNA topoisomerase I catalytic core eukaryotic-type" evidence="7">
    <location>
        <begin position="84"/>
        <end position="300"/>
    </location>
</feature>
<name>A0A1H5Q4H7_9PSEU</name>
<dbReference type="Gene3D" id="1.10.132.120">
    <property type="match status" value="1"/>
</dbReference>
<evidence type="ECO:0000256" key="4">
    <source>
        <dbReference type="ARBA" id="ARBA00023029"/>
    </source>
</evidence>
<evidence type="ECO:0000313" key="10">
    <source>
        <dbReference type="Proteomes" id="UP000198878"/>
    </source>
</evidence>
<evidence type="ECO:0000313" key="9">
    <source>
        <dbReference type="EMBL" id="SEF21003.1"/>
    </source>
</evidence>
<accession>A0A1H5Q4H7</accession>
<feature type="domain" description="DNA topoisomerase IB N-terminal" evidence="8">
    <location>
        <begin position="24"/>
        <end position="72"/>
    </location>
</feature>
<dbReference type="InterPro" id="IPR049331">
    <property type="entry name" value="Top1B_N_bact"/>
</dbReference>
<protein>
    <recommendedName>
        <fullName evidence="3">DNA topoisomerase</fullName>
        <ecNumber evidence="3">5.6.2.1</ecNumber>
    </recommendedName>
</protein>
<dbReference type="EMBL" id="FNUJ01000001">
    <property type="protein sequence ID" value="SEF21003.1"/>
    <property type="molecule type" value="Genomic_DNA"/>
</dbReference>
<dbReference type="InterPro" id="IPR014711">
    <property type="entry name" value="TopoI_cat_a-hlx-sub_euk"/>
</dbReference>
<keyword evidence="6 9" id="KW-0413">Isomerase</keyword>
<reference evidence="10" key="1">
    <citation type="submission" date="2016-10" db="EMBL/GenBank/DDBJ databases">
        <authorList>
            <person name="Varghese N."/>
            <person name="Submissions S."/>
        </authorList>
    </citation>
    <scope>NUCLEOTIDE SEQUENCE [LARGE SCALE GENOMIC DNA]</scope>
    <source>
        <strain evidence="10">DSM 44654</strain>
    </source>
</reference>
<dbReference type="RefSeq" id="WP_086681885.1">
    <property type="nucleotide sequence ID" value="NZ_FNUJ01000001.1"/>
</dbReference>
<keyword evidence="10" id="KW-1185">Reference proteome</keyword>
<keyword evidence="4" id="KW-0799">Topoisomerase</keyword>
<evidence type="ECO:0000256" key="3">
    <source>
        <dbReference type="ARBA" id="ARBA00012891"/>
    </source>
</evidence>
<keyword evidence="5" id="KW-0238">DNA-binding</keyword>
<comment type="catalytic activity">
    <reaction evidence="1">
        <text>ATP-independent breakage of single-stranded DNA, followed by passage and rejoining.</text>
        <dbReference type="EC" id="5.6.2.1"/>
    </reaction>
</comment>